<sequence length="363" mass="41264">MRSEELVANEVLAFLQYQLDVRDEVSVTQICTSNFTEEEIRSAKKLLYESLQMADRMPTRRRDEKGESSLQDTIRLLKETDPDDVPTFVAKDLRKLPPVTFDHVDVTRLLKDITSMRSSLVELQLKLEASQSTTCDLRSEVAELRNSICRSHAHTNSDNTRHGQVNASPQRAESAKLHSSPAVATTSDASPCPALPASPAFGTPTNVSTSRLGRVWQYNIIKIQPESVPCKGTADADGFVKVERRKKKPSSRNQCGTALTGPNMLHRTAIPTMQLYVSRLHHSTKVEEIVEYIRVKTNWTLRVERLEPRHNTNFKSFVVRVPTQHLDMFQEPFWPKGVVFRRFRGRLRDTTQCNTTPPIRVNK</sequence>
<gene>
    <name evidence="2" type="primary">HaOG204458</name>
    <name evidence="2" type="ORF">B5X24_HaOG204458</name>
</gene>
<evidence type="ECO:0000313" key="2">
    <source>
        <dbReference type="EMBL" id="PZC76559.1"/>
    </source>
</evidence>
<evidence type="ECO:0000256" key="1">
    <source>
        <dbReference type="SAM" id="MobiDB-lite"/>
    </source>
</evidence>
<name>A0A2W1BNC7_HELAM</name>
<accession>A0A2W1BNC7</accession>
<dbReference type="Proteomes" id="UP000249218">
    <property type="component" value="Unassembled WGS sequence"/>
</dbReference>
<feature type="compositionally biased region" description="Polar residues" evidence="1">
    <location>
        <begin position="154"/>
        <end position="171"/>
    </location>
</feature>
<reference evidence="2 3" key="1">
    <citation type="journal article" date="2017" name="BMC Biol.">
        <title>Genomic innovations, transcriptional plasticity and gene loss underlying the evolution and divergence of two highly polyphagous and invasive Helicoverpa pest species.</title>
        <authorList>
            <person name="Pearce S.L."/>
            <person name="Clarke D.F."/>
            <person name="East P.D."/>
            <person name="Elfekih S."/>
            <person name="Gordon K.H."/>
            <person name="Jermiin L.S."/>
            <person name="McGaughran A."/>
            <person name="Oakeshott J.G."/>
            <person name="Papanikolaou A."/>
            <person name="Perera O.P."/>
            <person name="Rane R.V."/>
            <person name="Richards S."/>
            <person name="Tay W.T."/>
            <person name="Walsh T.K."/>
            <person name="Anderson A."/>
            <person name="Anderson C.J."/>
            <person name="Asgari S."/>
            <person name="Board P.G."/>
            <person name="Bretschneider A."/>
            <person name="Campbell P.M."/>
            <person name="Chertemps T."/>
            <person name="Christeller J.T."/>
            <person name="Coppin C.W."/>
            <person name="Downes S.J."/>
            <person name="Duan G."/>
            <person name="Farnsworth C.A."/>
            <person name="Good R.T."/>
            <person name="Han L.B."/>
            <person name="Han Y.C."/>
            <person name="Hatje K."/>
            <person name="Horne I."/>
            <person name="Huang Y.P."/>
            <person name="Hughes D.S."/>
            <person name="Jacquin-Joly E."/>
            <person name="James W."/>
            <person name="Jhangiani S."/>
            <person name="Kollmar M."/>
            <person name="Kuwar S.S."/>
            <person name="Li S."/>
            <person name="Liu N.Y."/>
            <person name="Maibeche M.T."/>
            <person name="Miller J.R."/>
            <person name="Montagne N."/>
            <person name="Perry T."/>
            <person name="Qu J."/>
            <person name="Song S.V."/>
            <person name="Sutton G.G."/>
            <person name="Vogel H."/>
            <person name="Walenz B.P."/>
            <person name="Xu W."/>
            <person name="Zhang H.J."/>
            <person name="Zou Z."/>
            <person name="Batterham P."/>
            <person name="Edwards O.R."/>
            <person name="Feyereisen R."/>
            <person name="Gibbs R.A."/>
            <person name="Heckel D.G."/>
            <person name="McGrath A."/>
            <person name="Robin C."/>
            <person name="Scherer S.E."/>
            <person name="Worley K.C."/>
            <person name="Wu Y.D."/>
        </authorList>
    </citation>
    <scope>NUCLEOTIDE SEQUENCE [LARGE SCALE GENOMIC DNA]</scope>
    <source>
        <strain evidence="2">Harm_GR_Male_#8</strain>
        <tissue evidence="2">Whole organism</tissue>
    </source>
</reference>
<organism evidence="2 3">
    <name type="scientific">Helicoverpa armigera</name>
    <name type="common">Cotton bollworm</name>
    <name type="synonym">Heliothis armigera</name>
    <dbReference type="NCBI Taxonomy" id="29058"/>
    <lineage>
        <taxon>Eukaryota</taxon>
        <taxon>Metazoa</taxon>
        <taxon>Ecdysozoa</taxon>
        <taxon>Arthropoda</taxon>
        <taxon>Hexapoda</taxon>
        <taxon>Insecta</taxon>
        <taxon>Pterygota</taxon>
        <taxon>Neoptera</taxon>
        <taxon>Endopterygota</taxon>
        <taxon>Lepidoptera</taxon>
        <taxon>Glossata</taxon>
        <taxon>Ditrysia</taxon>
        <taxon>Noctuoidea</taxon>
        <taxon>Noctuidae</taxon>
        <taxon>Heliothinae</taxon>
        <taxon>Helicoverpa</taxon>
    </lineage>
</organism>
<dbReference type="EMBL" id="KZ149953">
    <property type="protein sequence ID" value="PZC76559.1"/>
    <property type="molecule type" value="Genomic_DNA"/>
</dbReference>
<proteinExistence type="predicted"/>
<keyword evidence="3" id="KW-1185">Reference proteome</keyword>
<dbReference type="AlphaFoldDB" id="A0A2W1BNC7"/>
<feature type="region of interest" description="Disordered" evidence="1">
    <location>
        <begin position="152"/>
        <end position="190"/>
    </location>
</feature>
<dbReference type="OrthoDB" id="7323539at2759"/>
<evidence type="ECO:0000313" key="3">
    <source>
        <dbReference type="Proteomes" id="UP000249218"/>
    </source>
</evidence>
<protein>
    <submittedName>
        <fullName evidence="2">Uncharacterized protein</fullName>
    </submittedName>
</protein>